<evidence type="ECO:0000313" key="3">
    <source>
        <dbReference type="EMBL" id="CAG73970.1"/>
    </source>
</evidence>
<dbReference type="RefSeq" id="WP_011092657.1">
    <property type="nucleotide sequence ID" value="NC_004547.2"/>
</dbReference>
<dbReference type="eggNOG" id="COG0582">
    <property type="taxonomic scope" value="Bacteria"/>
</dbReference>
<keyword evidence="4" id="KW-1185">Reference proteome</keyword>
<dbReference type="InterPro" id="IPR013762">
    <property type="entry name" value="Integrase-like_cat_sf"/>
</dbReference>
<dbReference type="HOGENOM" id="CLU_048231_2_0_6"/>
<dbReference type="Proteomes" id="UP000007966">
    <property type="component" value="Chromosome"/>
</dbReference>
<keyword evidence="1" id="KW-0233">DNA recombination</keyword>
<dbReference type="SUPFAM" id="SSF56349">
    <property type="entry name" value="DNA breaking-rejoining enzymes"/>
    <property type="match status" value="1"/>
</dbReference>
<protein>
    <submittedName>
        <fullName evidence="3">Integrase</fullName>
    </submittedName>
</protein>
<dbReference type="InterPro" id="IPR002104">
    <property type="entry name" value="Integrase_catalytic"/>
</dbReference>
<dbReference type="STRING" id="218491.ECA1059"/>
<proteinExistence type="predicted"/>
<dbReference type="CDD" id="cd00397">
    <property type="entry name" value="DNA_BRE_C"/>
    <property type="match status" value="1"/>
</dbReference>
<dbReference type="EMBL" id="BX950851">
    <property type="protein sequence ID" value="CAG73970.1"/>
    <property type="molecule type" value="Genomic_DNA"/>
</dbReference>
<dbReference type="GO" id="GO:0003677">
    <property type="term" value="F:DNA binding"/>
    <property type="evidence" value="ECO:0007669"/>
    <property type="project" value="InterPro"/>
</dbReference>
<organism evidence="3 4">
    <name type="scientific">Pectobacterium atrosepticum (strain SCRI 1043 / ATCC BAA-672)</name>
    <name type="common">Erwinia carotovora subsp. atroseptica</name>
    <dbReference type="NCBI Taxonomy" id="218491"/>
    <lineage>
        <taxon>Bacteria</taxon>
        <taxon>Pseudomonadati</taxon>
        <taxon>Pseudomonadota</taxon>
        <taxon>Gammaproteobacteria</taxon>
        <taxon>Enterobacterales</taxon>
        <taxon>Pectobacteriaceae</taxon>
        <taxon>Pectobacterium</taxon>
    </lineage>
</organism>
<reference evidence="3" key="1">
    <citation type="submission" date="2004-02" db="EMBL/GenBank/DDBJ databases">
        <title>The genome sequence of the enterobacterial phytopathogen Erwinia carotovora subsp. atroseptica SCRI1043 and functional genomic identification of novel virulence factors.</title>
        <authorList>
            <person name="Bell K.S."/>
            <person name="Sebaihia M."/>
            <person name="Pritchard L."/>
            <person name="Holden M."/>
            <person name="Hyman L.J."/>
            <person name="Holeva M.C."/>
            <person name="Thomson N.R."/>
            <person name="Bentley S.D."/>
            <person name="Churcher C."/>
            <person name="Mungall K."/>
            <person name="Atkin R."/>
            <person name="Bason N."/>
            <person name="Brooks K."/>
            <person name="Chillingworth T."/>
            <person name="Clark K."/>
            <person name="Doggett J."/>
            <person name="Fraser A."/>
            <person name="Hance Z."/>
            <person name="Hauser H."/>
            <person name="Jagels K."/>
            <person name="Moule S."/>
            <person name="Norbertczak H."/>
            <person name="Ormond D."/>
            <person name="Price C."/>
            <person name="Quail M.A."/>
            <person name="Sanders M."/>
            <person name="Walker D."/>
            <person name="Whitehead S."/>
            <person name="Salmond G.P.C."/>
            <person name="Birch P.R.J."/>
            <person name="Barrell B.G."/>
            <person name="Parkhill J."/>
            <person name="Toth I.K."/>
        </authorList>
    </citation>
    <scope>NUCLEOTIDE SEQUENCE</scope>
    <source>
        <strain evidence="3">SCRI1043</strain>
    </source>
</reference>
<dbReference type="Gene3D" id="1.10.443.10">
    <property type="entry name" value="Intergrase catalytic core"/>
    <property type="match status" value="1"/>
</dbReference>
<evidence type="ECO:0000259" key="2">
    <source>
        <dbReference type="PROSITE" id="PS51898"/>
    </source>
</evidence>
<dbReference type="Pfam" id="PF00589">
    <property type="entry name" value="Phage_integrase"/>
    <property type="match status" value="1"/>
</dbReference>
<dbReference type="GO" id="GO:0006310">
    <property type="term" value="P:DNA recombination"/>
    <property type="evidence" value="ECO:0007669"/>
    <property type="project" value="UniProtKB-KW"/>
</dbReference>
<feature type="domain" description="Tyr recombinase" evidence="2">
    <location>
        <begin position="168"/>
        <end position="385"/>
    </location>
</feature>
<dbReference type="InterPro" id="IPR011010">
    <property type="entry name" value="DNA_brk_join_enz"/>
</dbReference>
<dbReference type="AlphaFoldDB" id="Q6D8B5"/>
<dbReference type="PROSITE" id="PS51898">
    <property type="entry name" value="TYR_RECOMBINASE"/>
    <property type="match status" value="1"/>
</dbReference>
<sequence>MSKIKIEKFILDSGERYCVITNKGTGIPLYYANLYLTTQVRNNGHAISSIESKAVNISLFYRFLEKNNIDIEKNILSGMFLSAADIDRLVINIGMTSEFRDSVNHSSGYVSKRTLRNRLNSIIAYLSWLSEELLQYAFSKYERYFYKMIKSIEERRPRCHGSKNIEGDQDKTLSNRAVDVIMKMIDPQSPTNPFKPIVRNRNAIMILILSELGIRGGELLNIKIEDINFQKKRLYIRRRADEISDPRLNQPLVKTLGRALSLSDGLASKLMDYIIYERKFFSKGKTGFLFVTYKSGPTQGKPLSISGYHKIITKIGGCDSLLEGLSGHKLRHTWNYNFSRLMDSQNVSESEQEKMREKLMGWKEGSGTASTYNKRFIEEKADEASIRYQKRFNRRNIGGEGDE</sequence>
<dbReference type="OrthoDB" id="6819422at2"/>
<gene>
    <name evidence="3" type="ordered locus">ECA1059</name>
</gene>
<accession>Q6D8B5</accession>
<dbReference type="PATRIC" id="fig|218491.5.peg.1066"/>
<evidence type="ECO:0000256" key="1">
    <source>
        <dbReference type="ARBA" id="ARBA00023172"/>
    </source>
</evidence>
<dbReference type="KEGG" id="eca:ECA1059"/>
<evidence type="ECO:0000313" key="4">
    <source>
        <dbReference type="Proteomes" id="UP000007966"/>
    </source>
</evidence>
<name>Q6D8B5_PECAS</name>
<dbReference type="GO" id="GO:0015074">
    <property type="term" value="P:DNA integration"/>
    <property type="evidence" value="ECO:0007669"/>
    <property type="project" value="InterPro"/>
</dbReference>